<feature type="domain" description="ATP-grasp" evidence="5">
    <location>
        <begin position="52"/>
        <end position="270"/>
    </location>
</feature>
<evidence type="ECO:0000313" key="8">
    <source>
        <dbReference type="EMBL" id="CAL4795455.1"/>
    </source>
</evidence>
<reference evidence="6" key="1">
    <citation type="submission" date="2022-10" db="EMBL/GenBank/DDBJ databases">
        <authorList>
            <person name="Chen Y."/>
            <person name="Dougan E. K."/>
            <person name="Chan C."/>
            <person name="Rhodes N."/>
            <person name="Thang M."/>
        </authorList>
    </citation>
    <scope>NUCLEOTIDE SEQUENCE</scope>
</reference>
<accession>A0A9P1GCQ8</accession>
<dbReference type="OrthoDB" id="424857at2759"/>
<gene>
    <name evidence="6" type="ORF">C1SCF055_LOCUS33613</name>
</gene>
<evidence type="ECO:0000313" key="6">
    <source>
        <dbReference type="EMBL" id="CAI4008143.1"/>
    </source>
</evidence>
<dbReference type="PROSITE" id="PS50975">
    <property type="entry name" value="ATP_GRASP"/>
    <property type="match status" value="1"/>
</dbReference>
<dbReference type="SUPFAM" id="SSF56059">
    <property type="entry name" value="Glutathione synthetase ATP-binding domain-like"/>
    <property type="match status" value="1"/>
</dbReference>
<evidence type="ECO:0000256" key="3">
    <source>
        <dbReference type="ARBA" id="ARBA00022840"/>
    </source>
</evidence>
<evidence type="ECO:0000313" key="9">
    <source>
        <dbReference type="Proteomes" id="UP001152797"/>
    </source>
</evidence>
<dbReference type="PANTHER" id="PTHR43585">
    <property type="entry name" value="FUMIPYRROLE BIOSYNTHESIS PROTEIN C"/>
    <property type="match status" value="1"/>
</dbReference>
<protein>
    <submittedName>
        <fullName evidence="8">ATP-grasp domain-containing protein</fullName>
    </submittedName>
</protein>
<dbReference type="Gene3D" id="3.30.1490.20">
    <property type="entry name" value="ATP-grasp fold, A domain"/>
    <property type="match status" value="1"/>
</dbReference>
<dbReference type="AlphaFoldDB" id="A0A9P1GCQ8"/>
<organism evidence="6">
    <name type="scientific">Cladocopium goreaui</name>
    <dbReference type="NCBI Taxonomy" id="2562237"/>
    <lineage>
        <taxon>Eukaryota</taxon>
        <taxon>Sar</taxon>
        <taxon>Alveolata</taxon>
        <taxon>Dinophyceae</taxon>
        <taxon>Suessiales</taxon>
        <taxon>Symbiodiniaceae</taxon>
        <taxon>Cladocopium</taxon>
    </lineage>
</organism>
<dbReference type="GO" id="GO:0016874">
    <property type="term" value="F:ligase activity"/>
    <property type="evidence" value="ECO:0007669"/>
    <property type="project" value="UniProtKB-KW"/>
</dbReference>
<dbReference type="InterPro" id="IPR013815">
    <property type="entry name" value="ATP_grasp_subdomain_1"/>
</dbReference>
<dbReference type="InterPro" id="IPR052032">
    <property type="entry name" value="ATP-dep_AA_Ligase"/>
</dbReference>
<dbReference type="Proteomes" id="UP001152797">
    <property type="component" value="Unassembled WGS sequence"/>
</dbReference>
<evidence type="ECO:0000256" key="1">
    <source>
        <dbReference type="ARBA" id="ARBA00022598"/>
    </source>
</evidence>
<dbReference type="GO" id="GO:0005524">
    <property type="term" value="F:ATP binding"/>
    <property type="evidence" value="ECO:0007669"/>
    <property type="project" value="UniProtKB-UniRule"/>
</dbReference>
<sequence>MKYTMNPAGCTTWDEWGIDAWQTILKILESGRWVRNKFHFREACRQARKFSKPALASCGFAQLPLRQRPPEGEEFANLVEGFLKDELLVALEKEWRYPLILKPARGAGSYYCRKVESKDELLEIFDALDERFRSEKKTPQDDVSAGWILEEWFSGLEVDVDGWAKDGDVEWMLVSDNKAVLSHACCETGGVYPSQLPKDLVELLRELTRKVVLACPGLHSAFHFEALINPESKEVMPIELNLRLGGAECPCGVEAVTGIFLPLAAACLALGQPFPWPVHCAPKVKVAASTNEYASHAGIVEACEGSEELYADPDFLGAAFFGTQGATYEPMRGSMSCLCWICAGGGDASEAAENLQRCISLCKLKVQL</sequence>
<evidence type="ECO:0000313" key="7">
    <source>
        <dbReference type="EMBL" id="CAL1161518.1"/>
    </source>
</evidence>
<dbReference type="InterPro" id="IPR011761">
    <property type="entry name" value="ATP-grasp"/>
</dbReference>
<keyword evidence="2 4" id="KW-0547">Nucleotide-binding</keyword>
<dbReference type="EMBL" id="CAMXCT020004212">
    <property type="protein sequence ID" value="CAL1161518.1"/>
    <property type="molecule type" value="Genomic_DNA"/>
</dbReference>
<reference evidence="7" key="2">
    <citation type="submission" date="2024-04" db="EMBL/GenBank/DDBJ databases">
        <authorList>
            <person name="Chen Y."/>
            <person name="Shah S."/>
            <person name="Dougan E. K."/>
            <person name="Thang M."/>
            <person name="Chan C."/>
        </authorList>
    </citation>
    <scope>NUCLEOTIDE SEQUENCE [LARGE SCALE GENOMIC DNA]</scope>
</reference>
<dbReference type="Gene3D" id="3.30.470.20">
    <property type="entry name" value="ATP-grasp fold, B domain"/>
    <property type="match status" value="1"/>
</dbReference>
<comment type="caution">
    <text evidence="6">The sequence shown here is derived from an EMBL/GenBank/DDBJ whole genome shotgun (WGS) entry which is preliminary data.</text>
</comment>
<dbReference type="GO" id="GO:0046872">
    <property type="term" value="F:metal ion binding"/>
    <property type="evidence" value="ECO:0007669"/>
    <property type="project" value="InterPro"/>
</dbReference>
<keyword evidence="3 4" id="KW-0067">ATP-binding</keyword>
<keyword evidence="9" id="KW-1185">Reference proteome</keyword>
<proteinExistence type="predicted"/>
<dbReference type="EMBL" id="CAMXCT010004212">
    <property type="protein sequence ID" value="CAI4008143.1"/>
    <property type="molecule type" value="Genomic_DNA"/>
</dbReference>
<dbReference type="EMBL" id="CAMXCT030004212">
    <property type="protein sequence ID" value="CAL4795455.1"/>
    <property type="molecule type" value="Genomic_DNA"/>
</dbReference>
<evidence type="ECO:0000256" key="4">
    <source>
        <dbReference type="PROSITE-ProRule" id="PRU00409"/>
    </source>
</evidence>
<name>A0A9P1GCQ8_9DINO</name>
<evidence type="ECO:0000256" key="2">
    <source>
        <dbReference type="ARBA" id="ARBA00022741"/>
    </source>
</evidence>
<dbReference type="Pfam" id="PF13535">
    <property type="entry name" value="ATP-grasp_4"/>
    <property type="match status" value="1"/>
</dbReference>
<evidence type="ECO:0000259" key="5">
    <source>
        <dbReference type="PROSITE" id="PS50975"/>
    </source>
</evidence>
<dbReference type="PANTHER" id="PTHR43585:SF2">
    <property type="entry name" value="ATP-GRASP ENZYME FSQD"/>
    <property type="match status" value="1"/>
</dbReference>
<keyword evidence="1" id="KW-0436">Ligase</keyword>